<dbReference type="OrthoDB" id="8907023at2"/>
<dbReference type="SUPFAM" id="SSF47598">
    <property type="entry name" value="Ribbon-helix-helix"/>
    <property type="match status" value="1"/>
</dbReference>
<dbReference type="AlphaFoldDB" id="A0A1J0VMJ1"/>
<dbReference type="Proteomes" id="UP000183810">
    <property type="component" value="Chromosome"/>
</dbReference>
<dbReference type="EMBL" id="CP018082">
    <property type="protein sequence ID" value="APE33221.1"/>
    <property type="molecule type" value="Genomic_DNA"/>
</dbReference>
<evidence type="ECO:0000313" key="2">
    <source>
        <dbReference type="EMBL" id="APE33221.1"/>
    </source>
</evidence>
<feature type="domain" description="Ribbon-helix-helix protein CopG" evidence="1">
    <location>
        <begin position="4"/>
        <end position="41"/>
    </location>
</feature>
<dbReference type="GO" id="GO:0006355">
    <property type="term" value="P:regulation of DNA-templated transcription"/>
    <property type="evidence" value="ECO:0007669"/>
    <property type="project" value="InterPro"/>
</dbReference>
<evidence type="ECO:0000313" key="3">
    <source>
        <dbReference type="Proteomes" id="UP000183810"/>
    </source>
</evidence>
<organism evidence="2 3">
    <name type="scientific">Nocardia mangyaensis</name>
    <dbReference type="NCBI Taxonomy" id="2213200"/>
    <lineage>
        <taxon>Bacteria</taxon>
        <taxon>Bacillati</taxon>
        <taxon>Actinomycetota</taxon>
        <taxon>Actinomycetes</taxon>
        <taxon>Mycobacteriales</taxon>
        <taxon>Nocardiaceae</taxon>
        <taxon>Nocardia</taxon>
    </lineage>
</organism>
<keyword evidence="3" id="KW-1185">Reference proteome</keyword>
<gene>
    <name evidence="2" type="ORF">BOX37_03725</name>
</gene>
<dbReference type="InterPro" id="IPR010985">
    <property type="entry name" value="Ribbon_hlx_hlx"/>
</dbReference>
<sequence length="64" mass="7421">MAMTLRLNGDDDRRLTELAERLGRSKQDLAQEAIHMYVARQAEAFESMIDSIMDEHAELMRRLA</sequence>
<protein>
    <recommendedName>
        <fullName evidence="1">Ribbon-helix-helix protein CopG domain-containing protein</fullName>
    </recommendedName>
</protein>
<reference evidence="2" key="1">
    <citation type="submission" date="2016-11" db="EMBL/GenBank/DDBJ databases">
        <authorList>
            <person name="Jaros S."/>
            <person name="Januszkiewicz K."/>
            <person name="Wedrychowicz H."/>
        </authorList>
    </citation>
    <scope>NUCLEOTIDE SEQUENCE [LARGE SCALE GENOMIC DNA]</scope>
    <source>
        <strain evidence="2">Y48</strain>
    </source>
</reference>
<name>A0A1J0VMJ1_9NOCA</name>
<evidence type="ECO:0000259" key="1">
    <source>
        <dbReference type="Pfam" id="PF01402"/>
    </source>
</evidence>
<dbReference type="Pfam" id="PF01402">
    <property type="entry name" value="RHH_1"/>
    <property type="match status" value="1"/>
</dbReference>
<accession>A0A1J0VMJ1</accession>
<dbReference type="KEGG" id="nsl:BOX37_03725"/>
<dbReference type="InterPro" id="IPR002145">
    <property type="entry name" value="CopG"/>
</dbReference>
<dbReference type="RefSeq" id="WP_071926412.1">
    <property type="nucleotide sequence ID" value="NZ_CP018082.1"/>
</dbReference>
<proteinExistence type="predicted"/>